<dbReference type="SUPFAM" id="SSF51126">
    <property type="entry name" value="Pectin lyase-like"/>
    <property type="match status" value="1"/>
</dbReference>
<keyword evidence="4" id="KW-1185">Reference proteome</keyword>
<dbReference type="Proteomes" id="UP000322699">
    <property type="component" value="Unassembled WGS sequence"/>
</dbReference>
<gene>
    <name evidence="3" type="ORF">LF1_36700</name>
</gene>
<dbReference type="Pfam" id="PF20009">
    <property type="entry name" value="GEVED"/>
    <property type="match status" value="1"/>
</dbReference>
<comment type="caution">
    <text evidence="3">The sequence shown here is derived from an EMBL/GenBank/DDBJ whole genome shotgun (WGS) entry which is preliminary data.</text>
</comment>
<dbReference type="Gene3D" id="1.10.1330.10">
    <property type="entry name" value="Dockerin domain"/>
    <property type="match status" value="1"/>
</dbReference>
<dbReference type="InterPro" id="IPR045474">
    <property type="entry name" value="GEVED"/>
</dbReference>
<dbReference type="GO" id="GO:0000272">
    <property type="term" value="P:polysaccharide catabolic process"/>
    <property type="evidence" value="ECO:0007669"/>
    <property type="project" value="InterPro"/>
</dbReference>
<proteinExistence type="predicted"/>
<dbReference type="InterPro" id="IPR011050">
    <property type="entry name" value="Pectin_lyase_fold/virulence"/>
</dbReference>
<dbReference type="EMBL" id="VRLW01000001">
    <property type="protein sequence ID" value="KAA1261126.1"/>
    <property type="molecule type" value="Genomic_DNA"/>
</dbReference>
<evidence type="ECO:0000313" key="4">
    <source>
        <dbReference type="Proteomes" id="UP000322699"/>
    </source>
</evidence>
<feature type="domain" description="GEVED" evidence="2">
    <location>
        <begin position="493"/>
        <end position="566"/>
    </location>
</feature>
<dbReference type="InterPro" id="IPR012334">
    <property type="entry name" value="Pectin_lyas_fold"/>
</dbReference>
<organism evidence="3 4">
    <name type="scientific">Rubripirellula obstinata</name>
    <dbReference type="NCBI Taxonomy" id="406547"/>
    <lineage>
        <taxon>Bacteria</taxon>
        <taxon>Pseudomonadati</taxon>
        <taxon>Planctomycetota</taxon>
        <taxon>Planctomycetia</taxon>
        <taxon>Pirellulales</taxon>
        <taxon>Pirellulaceae</taxon>
        <taxon>Rubripirellula</taxon>
    </lineage>
</organism>
<accession>A0A5B1CKP7</accession>
<name>A0A5B1CKP7_9BACT</name>
<dbReference type="InterPro" id="IPR018247">
    <property type="entry name" value="EF_Hand_1_Ca_BS"/>
</dbReference>
<dbReference type="PROSITE" id="PS00018">
    <property type="entry name" value="EF_HAND_1"/>
    <property type="match status" value="1"/>
</dbReference>
<sequence>MRDDFLDQEILATVVSAIASSKVPVGVTDVIDTDAGLLTIATGGPGRTYHIVGDRVLADGTEIDVPPDTTIYVEGSIYKRGQFADVQNLTLENTGSDADLIFRVREDNVQLIGIDNALLHSNPDLASTAGHATAVYIAGSAENVVVDGFEIAHVWEGMTARYGAKDILFINNHIRDTVNRAIWMLGSEDSSVVHNFVVNAGADTIDFDAFTDANVAYENISIGAGRFAGFVEEAAHDSFFVRNQALIVDLNNPNRRFMLGWADNGTTQKIFDNSGLQTTDNYFIENLSFDDNTVQRSNGHFFAKSGEGGKGPSYFWANQGFGGTGQSTEFFANSQWLDFVPIVGGTDNSVNGTRLLAELNAMYNGSIIVDLEIDEHDDDFSVGDLSIREAIDLAGGLTHPPQITFSDAVLAGEYVDFGDAPESFRTSIVRYGPAHLAIGPRLGSLRDGETNGQPTPIADGEGVDDDGVLFGRIVAGNAAGINVDLQNAASAHVDAWIDFDQDGAFNDDERILNKAAVGAGVQTLNYTVPSEALSGQTVARVRVSSDGELAALGVAADGEVEDYLVTVGPVASVSGWVVNSGQPTRSELTSIEIQFDSMVDPVASDFVLRHSTTGVAVTGIAVVNDSDAVSTRSTLTFTGGAFVITGTQPSVLPTLADGAYELSYRPTLDQSDSVIPIDHLFRLFGLTDVGDGNRTVGLSDFAAFRSVFGSASTDNNFRSDLDADRNGMIGLSDFAAFRANFGLGQ</sequence>
<evidence type="ECO:0000256" key="1">
    <source>
        <dbReference type="ARBA" id="ARBA00016512"/>
    </source>
</evidence>
<dbReference type="Gene3D" id="2.160.20.10">
    <property type="entry name" value="Single-stranded right-handed beta-helix, Pectin lyase-like"/>
    <property type="match status" value="1"/>
</dbReference>
<dbReference type="AlphaFoldDB" id="A0A5B1CKP7"/>
<reference evidence="3 4" key="1">
    <citation type="submission" date="2019-08" db="EMBL/GenBank/DDBJ databases">
        <title>Deep-cultivation of Planctomycetes and their phenomic and genomic characterization uncovers novel biology.</title>
        <authorList>
            <person name="Wiegand S."/>
            <person name="Jogler M."/>
            <person name="Boedeker C."/>
            <person name="Pinto D."/>
            <person name="Vollmers J."/>
            <person name="Rivas-Marin E."/>
            <person name="Kohn T."/>
            <person name="Peeters S.H."/>
            <person name="Heuer A."/>
            <person name="Rast P."/>
            <person name="Oberbeckmann S."/>
            <person name="Bunk B."/>
            <person name="Jeske O."/>
            <person name="Meyerdierks A."/>
            <person name="Storesund J.E."/>
            <person name="Kallscheuer N."/>
            <person name="Luecker S."/>
            <person name="Lage O.M."/>
            <person name="Pohl T."/>
            <person name="Merkel B.J."/>
            <person name="Hornburger P."/>
            <person name="Mueller R.-W."/>
            <person name="Bruemmer F."/>
            <person name="Labrenz M."/>
            <person name="Spormann A.M."/>
            <person name="Op Den Camp H."/>
            <person name="Overmann J."/>
            <person name="Amann R."/>
            <person name="Jetten M.S.M."/>
            <person name="Mascher T."/>
            <person name="Medema M.H."/>
            <person name="Devos D.P."/>
            <person name="Kaster A.-K."/>
            <person name="Ovreas L."/>
            <person name="Rohde M."/>
            <person name="Galperin M.Y."/>
            <person name="Jogler C."/>
        </authorList>
    </citation>
    <scope>NUCLEOTIDE SEQUENCE [LARGE SCALE GENOMIC DNA]</scope>
    <source>
        <strain evidence="3 4">LF1</strain>
    </source>
</reference>
<evidence type="ECO:0000313" key="3">
    <source>
        <dbReference type="EMBL" id="KAA1261126.1"/>
    </source>
</evidence>
<evidence type="ECO:0000259" key="2">
    <source>
        <dbReference type="Pfam" id="PF20009"/>
    </source>
</evidence>
<dbReference type="InterPro" id="IPR036439">
    <property type="entry name" value="Dockerin_dom_sf"/>
</dbReference>
<protein>
    <recommendedName>
        <fullName evidence="1">Probable pectate lyase C</fullName>
    </recommendedName>
</protein>